<dbReference type="Gene3D" id="1.10.8.200">
    <property type="entry name" value="Replisome organizer (g39p helicase loader/inhibitor protein)"/>
    <property type="match status" value="1"/>
</dbReference>
<sequence length="183" mass="20735">MNKSETLGIMAALEIAYPRFYANKTKDEKDAAINLWSKLFKSDDAKIVTEAVNAMICTLEFPPTIADIKKKIALLTQPKTSTELEAWNKVWKAIQDANYRAQEYFDSFPPQIQQLVGSPGQLREWALMDSKVINSVIQSNFMRSYKSKIEQDKEYSMLPESAKKLIADLSQKMLMDGGQDAKA</sequence>
<dbReference type="AlphaFoldDB" id="A0A1V4SSD0"/>
<organism evidence="1 2">
    <name type="scientific">Ruminiclostridium hungatei</name>
    <name type="common">Clostridium hungatei</name>
    <dbReference type="NCBI Taxonomy" id="48256"/>
    <lineage>
        <taxon>Bacteria</taxon>
        <taxon>Bacillati</taxon>
        <taxon>Bacillota</taxon>
        <taxon>Clostridia</taxon>
        <taxon>Eubacteriales</taxon>
        <taxon>Oscillospiraceae</taxon>
        <taxon>Ruminiclostridium</taxon>
    </lineage>
</organism>
<evidence type="ECO:0000313" key="2">
    <source>
        <dbReference type="Proteomes" id="UP000191554"/>
    </source>
</evidence>
<dbReference type="Proteomes" id="UP000191554">
    <property type="component" value="Unassembled WGS sequence"/>
</dbReference>
<dbReference type="EMBL" id="MZGX01000001">
    <property type="protein sequence ID" value="OPX46355.1"/>
    <property type="molecule type" value="Genomic_DNA"/>
</dbReference>
<accession>A0A1V4SSD0</accession>
<dbReference type="RefSeq" id="WP_080062674.1">
    <property type="nucleotide sequence ID" value="NZ_MZGX01000001.1"/>
</dbReference>
<keyword evidence="2" id="KW-1185">Reference proteome</keyword>
<protein>
    <submittedName>
        <fullName evidence="1">Loader and inhibitor of phage G40P</fullName>
    </submittedName>
</protein>
<reference evidence="1 2" key="1">
    <citation type="submission" date="2017-03" db="EMBL/GenBank/DDBJ databases">
        <title>Genome sequence of Clostridium hungatei DSM 14427.</title>
        <authorList>
            <person name="Poehlein A."/>
            <person name="Daniel R."/>
        </authorList>
    </citation>
    <scope>NUCLEOTIDE SEQUENCE [LARGE SCALE GENOMIC DNA]</scope>
    <source>
        <strain evidence="1 2">DSM 14427</strain>
    </source>
</reference>
<evidence type="ECO:0000313" key="1">
    <source>
        <dbReference type="EMBL" id="OPX46355.1"/>
    </source>
</evidence>
<comment type="caution">
    <text evidence="1">The sequence shown here is derived from an EMBL/GenBank/DDBJ whole genome shotgun (WGS) entry which is preliminary data.</text>
</comment>
<dbReference type="STRING" id="48256.CLHUN_01710"/>
<proteinExistence type="predicted"/>
<dbReference type="OrthoDB" id="1634442at2"/>
<name>A0A1V4SSD0_RUMHU</name>
<gene>
    <name evidence="1" type="ORF">CLHUN_01710</name>
</gene>